<sequence>MDAFVLEKSFISKLNPSIIVEIGSGSGVVTSFIRTLLSNPSSKISTTSFINFGIDLNPAALKATTETANLNNQSLPELIQCDLLLPFLHRWKSCIDILIFNPPYVPTEEEPTTHLERCYAGGPTGRAAVDRLIPSVSTLLSSSGIFYLVALKSNNIPDIFKFAFKHSLQGSIVTERRCGHEYLYILKFVK</sequence>
<accession>A0AC34GIM0</accession>
<name>A0AC34GIM0_9BILA</name>
<evidence type="ECO:0000313" key="1">
    <source>
        <dbReference type="Proteomes" id="UP000887579"/>
    </source>
</evidence>
<protein>
    <submittedName>
        <fullName evidence="2">MTS domain-containing protein</fullName>
    </submittedName>
</protein>
<reference evidence="2" key="1">
    <citation type="submission" date="2022-11" db="UniProtKB">
        <authorList>
            <consortium name="WormBaseParasite"/>
        </authorList>
    </citation>
    <scope>IDENTIFICATION</scope>
</reference>
<organism evidence="1 2">
    <name type="scientific">Panagrolaimus sp. ES5</name>
    <dbReference type="NCBI Taxonomy" id="591445"/>
    <lineage>
        <taxon>Eukaryota</taxon>
        <taxon>Metazoa</taxon>
        <taxon>Ecdysozoa</taxon>
        <taxon>Nematoda</taxon>
        <taxon>Chromadorea</taxon>
        <taxon>Rhabditida</taxon>
        <taxon>Tylenchina</taxon>
        <taxon>Panagrolaimomorpha</taxon>
        <taxon>Panagrolaimoidea</taxon>
        <taxon>Panagrolaimidae</taxon>
        <taxon>Panagrolaimus</taxon>
    </lineage>
</organism>
<dbReference type="WBParaSite" id="ES5_v2.g29517.t1">
    <property type="protein sequence ID" value="ES5_v2.g29517.t1"/>
    <property type="gene ID" value="ES5_v2.g29517"/>
</dbReference>
<evidence type="ECO:0000313" key="2">
    <source>
        <dbReference type="WBParaSite" id="ES5_v2.g29517.t1"/>
    </source>
</evidence>
<dbReference type="Proteomes" id="UP000887579">
    <property type="component" value="Unplaced"/>
</dbReference>
<proteinExistence type="predicted"/>